<dbReference type="InterPro" id="IPR032696">
    <property type="entry name" value="SQ_cyclase_C"/>
</dbReference>
<keyword evidence="4" id="KW-0413">Isomerase</keyword>
<comment type="pathway">
    <text evidence="1">Secondary metabolite biosynthesis; hopanoid biosynthesis.</text>
</comment>
<dbReference type="RefSeq" id="WP_148985270.1">
    <property type="nucleotide sequence ID" value="NZ_JBNILK010000008.1"/>
</dbReference>
<evidence type="ECO:0000256" key="4">
    <source>
        <dbReference type="ARBA" id="ARBA00023235"/>
    </source>
</evidence>
<evidence type="ECO:0000313" key="7">
    <source>
        <dbReference type="EMBL" id="TYS55338.1"/>
    </source>
</evidence>
<dbReference type="UniPathway" id="UPA00337"/>
<evidence type="ECO:0000259" key="6">
    <source>
        <dbReference type="Pfam" id="PF13249"/>
    </source>
</evidence>
<dbReference type="GO" id="GO:0016104">
    <property type="term" value="P:triterpenoid biosynthetic process"/>
    <property type="evidence" value="ECO:0007669"/>
    <property type="project" value="InterPro"/>
</dbReference>
<dbReference type="Pfam" id="PF13249">
    <property type="entry name" value="SQHop_cyclase_N"/>
    <property type="match status" value="1"/>
</dbReference>
<feature type="domain" description="Squalene cyclase C-terminal" evidence="5">
    <location>
        <begin position="300"/>
        <end position="612"/>
    </location>
</feature>
<dbReference type="InterPro" id="IPR002365">
    <property type="entry name" value="Terpene_synthase_CS"/>
</dbReference>
<dbReference type="GO" id="GO:0005811">
    <property type="term" value="C:lipid droplet"/>
    <property type="evidence" value="ECO:0007669"/>
    <property type="project" value="InterPro"/>
</dbReference>
<dbReference type="Pfam" id="PF13243">
    <property type="entry name" value="SQHop_cyclase_C"/>
    <property type="match status" value="1"/>
</dbReference>
<dbReference type="EMBL" id="VTEQ01000002">
    <property type="protein sequence ID" value="TYS55338.1"/>
    <property type="molecule type" value="Genomic_DNA"/>
</dbReference>
<dbReference type="NCBIfam" id="TIGR01787">
    <property type="entry name" value="squalene_cyclas"/>
    <property type="match status" value="1"/>
</dbReference>
<dbReference type="GO" id="GO:0016866">
    <property type="term" value="F:intramolecular transferase activity"/>
    <property type="evidence" value="ECO:0007669"/>
    <property type="project" value="InterPro"/>
</dbReference>
<keyword evidence="3" id="KW-0677">Repeat</keyword>
<evidence type="ECO:0000313" key="8">
    <source>
        <dbReference type="Proteomes" id="UP000322997"/>
    </source>
</evidence>
<dbReference type="InterPro" id="IPR008930">
    <property type="entry name" value="Terpenoid_cyclase/PrenylTrfase"/>
</dbReference>
<organism evidence="7 8">
    <name type="scientific">Rossellomorea marisflavi</name>
    <dbReference type="NCBI Taxonomy" id="189381"/>
    <lineage>
        <taxon>Bacteria</taxon>
        <taxon>Bacillati</taxon>
        <taxon>Bacillota</taxon>
        <taxon>Bacilli</taxon>
        <taxon>Bacillales</taxon>
        <taxon>Bacillaceae</taxon>
        <taxon>Rossellomorea</taxon>
    </lineage>
</organism>
<feature type="domain" description="Squalene cyclase N-terminal" evidence="6">
    <location>
        <begin position="10"/>
        <end position="290"/>
    </location>
</feature>
<protein>
    <submittedName>
        <fullName evidence="7">Squalene--hopene cyclase</fullName>
    </submittedName>
</protein>
<dbReference type="PANTHER" id="PTHR11764:SF20">
    <property type="entry name" value="LANOSTEROL SYNTHASE"/>
    <property type="match status" value="1"/>
</dbReference>
<accession>A0A5D4RZQ5</accession>
<proteinExistence type="inferred from homology"/>
<dbReference type="InterPro" id="IPR032697">
    <property type="entry name" value="SQ_cyclase_N"/>
</dbReference>
<comment type="caution">
    <text evidence="7">The sequence shown here is derived from an EMBL/GenBank/DDBJ whole genome shotgun (WGS) entry which is preliminary data.</text>
</comment>
<dbReference type="SFLD" id="SFLDG01016">
    <property type="entry name" value="Prenyltransferase_Like_2"/>
    <property type="match status" value="1"/>
</dbReference>
<dbReference type="PROSITE" id="PS01074">
    <property type="entry name" value="TERPENE_SYNTHASES"/>
    <property type="match status" value="1"/>
</dbReference>
<evidence type="ECO:0000256" key="2">
    <source>
        <dbReference type="ARBA" id="ARBA00009755"/>
    </source>
</evidence>
<dbReference type="AlphaFoldDB" id="A0A5D4RZQ5"/>
<comment type="similarity">
    <text evidence="2">Belongs to the terpene cyclase/mutase family.</text>
</comment>
<dbReference type="Gene3D" id="1.50.10.20">
    <property type="match status" value="2"/>
</dbReference>
<gene>
    <name evidence="7" type="ORF">FZC83_10385</name>
</gene>
<dbReference type="Proteomes" id="UP000322997">
    <property type="component" value="Unassembled WGS sequence"/>
</dbReference>
<reference evidence="7 8" key="1">
    <citation type="submission" date="2019-08" db="EMBL/GenBank/DDBJ databases">
        <title>Bacillus genomes from the desert of Cuatro Cienegas, Coahuila.</title>
        <authorList>
            <person name="Olmedo-Alvarez G."/>
        </authorList>
    </citation>
    <scope>NUCLEOTIDE SEQUENCE [LARGE SCALE GENOMIC DNA]</scope>
    <source>
        <strain evidence="7 8">CH108_3D</strain>
    </source>
</reference>
<dbReference type="InterPro" id="IPR018333">
    <property type="entry name" value="Squalene_cyclase"/>
</dbReference>
<evidence type="ECO:0000259" key="5">
    <source>
        <dbReference type="Pfam" id="PF13243"/>
    </source>
</evidence>
<sequence>MKKRMRSKLDRMAKQLEQRQNPDGSWTFCFENSPMTDAFMTILLCSLGRREDQWVDKLVERLLCLQTREGTWKLFKDEETGNLSSTIEAYVALRMSGIKENDERITRAKRFIQDNGGVGKAHSLTRFMLAILGGMKWKRVLPVPIEFVLIPPSSPVGFWDFSSYARAHMAPILLLKSRGYAHGPQGIAGEMKSMYREGEERTPDGERHFLNKISGALGSMGGLSPSLKERAEQFTKNYMLERIEPDGTYMKYFSSSFFMIYALLSVGYRKDDPLIEKCVEGLKAMILKTERGYHQQNSPSSIWDTALLSYALQSAGRSAGDGPIRKSIQFLQKHQQFRYGDWGMESSVAPGGWGFTAGNTMHPDVDDTSAALRALTSAAADRPDMRDSWQRGVDFMVGMQNPDGGWPAFEPNKTNELLTLFPINGAEAAAIDPSTPDLTGRALEFLGGYAGLKKNLRGIKKGVNWLKKAQEIDGSWYGRWGVCYIYGTWAAVTGMRAVGVPGDDRHLVLAKQWLEKIQHRGGGWGESCLSDQVKHYLPLSRATISQTAWALDALISLEEEPTPAIDTGMQTLLELLEEKDEYPTGAGLPGNLYIHYHSYQWIWPMVTISHYLKKYG</sequence>
<dbReference type="SUPFAM" id="SSF48239">
    <property type="entry name" value="Terpenoid cyclases/Protein prenyltransferases"/>
    <property type="match status" value="2"/>
</dbReference>
<dbReference type="PANTHER" id="PTHR11764">
    <property type="entry name" value="TERPENE CYCLASE/MUTASE FAMILY MEMBER"/>
    <property type="match status" value="1"/>
</dbReference>
<evidence type="ECO:0000256" key="1">
    <source>
        <dbReference type="ARBA" id="ARBA00004999"/>
    </source>
</evidence>
<evidence type="ECO:0000256" key="3">
    <source>
        <dbReference type="ARBA" id="ARBA00022737"/>
    </source>
</evidence>
<name>A0A5D4RZQ5_9BACI</name>